<reference evidence="6 7" key="1">
    <citation type="journal article" date="2023" name="G3 (Bethesda)">
        <title>A haplotype-resolved chromosome-scale genome for Quercus rubra L. provides insights into the genetics of adaptive traits for red oak species.</title>
        <authorList>
            <person name="Kapoor B."/>
            <person name="Jenkins J."/>
            <person name="Schmutz J."/>
            <person name="Zhebentyayeva T."/>
            <person name="Kuelheim C."/>
            <person name="Coggeshall M."/>
            <person name="Heim C."/>
            <person name="Lasky J.R."/>
            <person name="Leites L."/>
            <person name="Islam-Faridi N."/>
            <person name="Romero-Severson J."/>
            <person name="DeLeo V.L."/>
            <person name="Lucas S.M."/>
            <person name="Lazic D."/>
            <person name="Gailing O."/>
            <person name="Carlson J."/>
            <person name="Staton M."/>
        </authorList>
    </citation>
    <scope>NUCLEOTIDE SEQUENCE [LARGE SCALE GENOMIC DNA]</scope>
    <source>
        <strain evidence="6">Pseudo-F2</strain>
    </source>
</reference>
<evidence type="ECO:0000256" key="4">
    <source>
        <dbReference type="SAM" id="MobiDB-lite"/>
    </source>
</evidence>
<feature type="compositionally biased region" description="Low complexity" evidence="4">
    <location>
        <begin position="375"/>
        <end position="390"/>
    </location>
</feature>
<dbReference type="PROSITE" id="PS50014">
    <property type="entry name" value="BROMODOMAIN_2"/>
    <property type="match status" value="1"/>
</dbReference>
<feature type="compositionally biased region" description="Polar residues" evidence="4">
    <location>
        <begin position="307"/>
        <end position="318"/>
    </location>
</feature>
<evidence type="ECO:0000256" key="3">
    <source>
        <dbReference type="SAM" id="Coils"/>
    </source>
</evidence>
<evidence type="ECO:0000313" key="7">
    <source>
        <dbReference type="Proteomes" id="UP001324115"/>
    </source>
</evidence>
<keyword evidence="7" id="KW-1185">Reference proteome</keyword>
<feature type="region of interest" description="Disordered" evidence="4">
    <location>
        <begin position="424"/>
        <end position="445"/>
    </location>
</feature>
<dbReference type="Pfam" id="PF00439">
    <property type="entry name" value="Bromodomain"/>
    <property type="match status" value="1"/>
</dbReference>
<dbReference type="Gene3D" id="1.20.920.10">
    <property type="entry name" value="Bromodomain-like"/>
    <property type="match status" value="1"/>
</dbReference>
<evidence type="ECO:0000256" key="2">
    <source>
        <dbReference type="PROSITE-ProRule" id="PRU00035"/>
    </source>
</evidence>
<feature type="compositionally biased region" description="Polar residues" evidence="4">
    <location>
        <begin position="393"/>
        <end position="408"/>
    </location>
</feature>
<dbReference type="Proteomes" id="UP001324115">
    <property type="component" value="Unassembled WGS sequence"/>
</dbReference>
<feature type="region of interest" description="Disordered" evidence="4">
    <location>
        <begin position="18"/>
        <end position="75"/>
    </location>
</feature>
<dbReference type="SMART" id="SM00297">
    <property type="entry name" value="BROMO"/>
    <property type="match status" value="1"/>
</dbReference>
<dbReference type="AlphaFoldDB" id="A0AAN7G9I4"/>
<feature type="compositionally biased region" description="Acidic residues" evidence="4">
    <location>
        <begin position="25"/>
        <end position="39"/>
    </location>
</feature>
<keyword evidence="3" id="KW-0175">Coiled coil</keyword>
<dbReference type="InterPro" id="IPR001487">
    <property type="entry name" value="Bromodomain"/>
</dbReference>
<keyword evidence="1 2" id="KW-0103">Bromodomain</keyword>
<gene>
    <name evidence="6" type="ORF">RGQ29_013400</name>
</gene>
<feature type="compositionally biased region" description="Low complexity" evidence="4">
    <location>
        <begin position="65"/>
        <end position="75"/>
    </location>
</feature>
<protein>
    <recommendedName>
        <fullName evidence="5">Bromo domain-containing protein</fullName>
    </recommendedName>
</protein>
<feature type="region of interest" description="Disordered" evidence="4">
    <location>
        <begin position="304"/>
        <end position="338"/>
    </location>
</feature>
<proteinExistence type="predicted"/>
<comment type="caution">
    <text evidence="6">The sequence shown here is derived from an EMBL/GenBank/DDBJ whole genome shotgun (WGS) entry which is preliminary data.</text>
</comment>
<feature type="coiled-coil region" evidence="3">
    <location>
        <begin position="705"/>
        <end position="732"/>
    </location>
</feature>
<dbReference type="PANTHER" id="PTHR47809:SF3">
    <property type="entry name" value="CHROMATIN REMODELER BROMODOMAIN FAMILY"/>
    <property type="match status" value="1"/>
</dbReference>
<feature type="domain" description="Bromo" evidence="5">
    <location>
        <begin position="161"/>
        <end position="234"/>
    </location>
</feature>
<dbReference type="SUPFAM" id="SSF47370">
    <property type="entry name" value="Bromodomain"/>
    <property type="match status" value="1"/>
</dbReference>
<sequence>MFRKNGTKTKRLSVVAENKEACEKFDDENPEDNDEFDTDCEGRGDEEIDTEMDGGAFSSNYSTGSDSNWSCSSEDMSSEYSTYESSDELMERPVQKLVNWPSKGKLKRVKLSRKSDYSQPKSSRGMVSSSGYKKERKSIHEDPRYNEQELCAALMVIIKVMKMNEAKPFNVPADPAALGTSDYVNVIDTPMDFGTIYSNLQNGSKYLNSEDVYKDVQLIWRHWCKYNYKGDYVLELITSVKKKFMKYWIAANLYCEPTQMTNGHSLPPMRYDTRRKKYVVKYPEGHMIGEPNQSQPQLIKNEPCHSQKLQQSINQPQAGSDIGSIGQSHLPPHRDHGLRRKNYMLNRPVGPMINKHSQPKPQQPILSFNQSYHLQQPQQTTSQAQPSHPQADTAGQSPTNSVMGCSNYKSRCPSDPVINNPGPQQQIQEAPECHNQPCKSVSKPRKKRCRGPSQCRFLWDLSDGERIDVSINRFGQPIGREAAKLSSFMGTIARNGYIAPLTYVSWRAVPDAAKEDMWQIVQSRFNIDPKGKSWVIKSLATKWRCFKYKVKAKHEQLRHRDRRVLPHQWPILISHWNSEREKVRTAVNKACRAKMKDMHTLGRKSYAMLREEEREKRPNGEEPTRDEVYILTHTHKDGKPVNEEAAAKISKFRELASQQPKTSNDRDDIFFKVMGQEKPGYVRTYGLGPNPSDVLGSTSSLTEDKMIATAEMSKMVEKMEAMEQRYTCIEAQITKMTSYMEIFLKKQVR</sequence>
<feature type="region of interest" description="Disordered" evidence="4">
    <location>
        <begin position="109"/>
        <end position="141"/>
    </location>
</feature>
<feature type="region of interest" description="Disordered" evidence="4">
    <location>
        <begin position="373"/>
        <end position="408"/>
    </location>
</feature>
<dbReference type="EMBL" id="JAXUIC010000002">
    <property type="protein sequence ID" value="KAK4605311.1"/>
    <property type="molecule type" value="Genomic_DNA"/>
</dbReference>
<feature type="compositionally biased region" description="Polar residues" evidence="4">
    <location>
        <begin position="117"/>
        <end position="131"/>
    </location>
</feature>
<organism evidence="6 7">
    <name type="scientific">Quercus rubra</name>
    <name type="common">Northern red oak</name>
    <name type="synonym">Quercus borealis</name>
    <dbReference type="NCBI Taxonomy" id="3512"/>
    <lineage>
        <taxon>Eukaryota</taxon>
        <taxon>Viridiplantae</taxon>
        <taxon>Streptophyta</taxon>
        <taxon>Embryophyta</taxon>
        <taxon>Tracheophyta</taxon>
        <taxon>Spermatophyta</taxon>
        <taxon>Magnoliopsida</taxon>
        <taxon>eudicotyledons</taxon>
        <taxon>Gunneridae</taxon>
        <taxon>Pentapetalae</taxon>
        <taxon>rosids</taxon>
        <taxon>fabids</taxon>
        <taxon>Fagales</taxon>
        <taxon>Fagaceae</taxon>
        <taxon>Quercus</taxon>
    </lineage>
</organism>
<name>A0AAN7G9I4_QUERU</name>
<dbReference type="InterPro" id="IPR036427">
    <property type="entry name" value="Bromodomain-like_sf"/>
</dbReference>
<dbReference type="Pfam" id="PF03004">
    <property type="entry name" value="Transposase_24"/>
    <property type="match status" value="1"/>
</dbReference>
<evidence type="ECO:0000313" key="6">
    <source>
        <dbReference type="EMBL" id="KAK4605311.1"/>
    </source>
</evidence>
<evidence type="ECO:0000259" key="5">
    <source>
        <dbReference type="PROSITE" id="PS50014"/>
    </source>
</evidence>
<dbReference type="PANTHER" id="PTHR47809">
    <property type="entry name" value="DNA-BINDING BROMODOMAIN-CONTAINING PROTEIN"/>
    <property type="match status" value="1"/>
</dbReference>
<accession>A0AAN7G9I4</accession>
<evidence type="ECO:0000256" key="1">
    <source>
        <dbReference type="ARBA" id="ARBA00023117"/>
    </source>
</evidence>
<dbReference type="InterPro" id="IPR004252">
    <property type="entry name" value="Probable_transposase_24"/>
</dbReference>